<keyword evidence="1" id="KW-0175">Coiled coil</keyword>
<evidence type="ECO:0000313" key="4">
    <source>
        <dbReference type="Proteomes" id="UP001230051"/>
    </source>
</evidence>
<accession>A0AAD8CVY6</accession>
<organism evidence="3 4">
    <name type="scientific">Acipenser oxyrinchus oxyrinchus</name>
    <dbReference type="NCBI Taxonomy" id="40147"/>
    <lineage>
        <taxon>Eukaryota</taxon>
        <taxon>Metazoa</taxon>
        <taxon>Chordata</taxon>
        <taxon>Craniata</taxon>
        <taxon>Vertebrata</taxon>
        <taxon>Euteleostomi</taxon>
        <taxon>Actinopterygii</taxon>
        <taxon>Chondrostei</taxon>
        <taxon>Acipenseriformes</taxon>
        <taxon>Acipenseridae</taxon>
        <taxon>Acipenser</taxon>
    </lineage>
</organism>
<evidence type="ECO:0000313" key="3">
    <source>
        <dbReference type="EMBL" id="KAK1158603.1"/>
    </source>
</evidence>
<evidence type="ECO:0000256" key="2">
    <source>
        <dbReference type="SAM" id="MobiDB-lite"/>
    </source>
</evidence>
<name>A0AAD8CVY6_ACIOX</name>
<feature type="compositionally biased region" description="Polar residues" evidence="2">
    <location>
        <begin position="259"/>
        <end position="274"/>
    </location>
</feature>
<keyword evidence="4" id="KW-1185">Reference proteome</keyword>
<protein>
    <submittedName>
        <fullName evidence="3">Anucleate primary sterigmata protein B-like</fullName>
    </submittedName>
</protein>
<reference evidence="3" key="1">
    <citation type="submission" date="2022-02" db="EMBL/GenBank/DDBJ databases">
        <title>Atlantic sturgeon de novo genome assembly.</title>
        <authorList>
            <person name="Stock M."/>
            <person name="Klopp C."/>
            <person name="Guiguen Y."/>
            <person name="Cabau C."/>
            <person name="Parinello H."/>
            <person name="Santidrian Yebra-Pimentel E."/>
            <person name="Kuhl H."/>
            <person name="Dirks R.P."/>
            <person name="Guessner J."/>
            <person name="Wuertz S."/>
            <person name="Du K."/>
            <person name="Schartl M."/>
        </authorList>
    </citation>
    <scope>NUCLEOTIDE SEQUENCE</scope>
    <source>
        <strain evidence="3">STURGEONOMICS-FGT-2020</strain>
        <tissue evidence="3">Whole blood</tissue>
    </source>
</reference>
<proteinExistence type="predicted"/>
<sequence>MDDSMQAYLGALLGDNGGVLSADHTYINIDSAHSDHITPGGEEDHGAVGGLQEEVSWEQIVSSDCKGVSKAVEEHCPSIEKVSEDNFWHVTNSTDCRLDCDSLGELQALKLKHASHQTEINRLCAELNDSKVRIGELQSELNSEKLKDEGHVHRIRELETEAANSSLIEVLTECKSKVEQLEELQFSSQQLAIQLQEVNGIVVHLQKRIEYLEEDKNKNLVDIVKLTHELAETRGALLSKSEEMENTKALVRTLSSELVNNQGHMNSHNSAQSRRQPKKDGSNSKVCVLL</sequence>
<comment type="caution">
    <text evidence="3">The sequence shown here is derived from an EMBL/GenBank/DDBJ whole genome shotgun (WGS) entry which is preliminary data.</text>
</comment>
<dbReference type="AlphaFoldDB" id="A0AAD8CVY6"/>
<dbReference type="Proteomes" id="UP001230051">
    <property type="component" value="Unassembled WGS sequence"/>
</dbReference>
<feature type="region of interest" description="Disordered" evidence="2">
    <location>
        <begin position="259"/>
        <end position="285"/>
    </location>
</feature>
<feature type="coiled-coil region" evidence="1">
    <location>
        <begin position="106"/>
        <end position="140"/>
    </location>
</feature>
<dbReference type="EMBL" id="JAGXEW010000024">
    <property type="protein sequence ID" value="KAK1158603.1"/>
    <property type="molecule type" value="Genomic_DNA"/>
</dbReference>
<gene>
    <name evidence="3" type="ORF">AOXY_G23593</name>
</gene>
<evidence type="ECO:0000256" key="1">
    <source>
        <dbReference type="SAM" id="Coils"/>
    </source>
</evidence>